<dbReference type="InterPro" id="IPR018490">
    <property type="entry name" value="cNMP-bd_dom_sf"/>
</dbReference>
<dbReference type="AlphaFoldDB" id="A0A5K1ICB2"/>
<dbReference type="SUPFAM" id="SSF51206">
    <property type="entry name" value="cAMP-binding domain-like"/>
    <property type="match status" value="1"/>
</dbReference>
<dbReference type="InterPro" id="IPR036390">
    <property type="entry name" value="WH_DNA-bd_sf"/>
</dbReference>
<dbReference type="EMBL" id="CABVOU010000046">
    <property type="protein sequence ID" value="VVZ97299.1"/>
    <property type="molecule type" value="Genomic_DNA"/>
</dbReference>
<evidence type="ECO:0000256" key="1">
    <source>
        <dbReference type="ARBA" id="ARBA00023015"/>
    </source>
</evidence>
<dbReference type="InterPro" id="IPR012318">
    <property type="entry name" value="HTH_CRP"/>
</dbReference>
<keyword evidence="2" id="KW-0238">DNA-binding</keyword>
<proteinExistence type="predicted"/>
<name>A0A5K1ICB2_9GAMM</name>
<evidence type="ECO:0000256" key="3">
    <source>
        <dbReference type="ARBA" id="ARBA00023163"/>
    </source>
</evidence>
<keyword evidence="1" id="KW-0805">Transcription regulation</keyword>
<sequence length="248" mass="27699">MARHVDLSASDKDLLAGFEQSPQSIDKKTLLWRAHAKVGELYLLQSGWAITLRLSRDGEQQVIELLLPGDIVGLGEFTFMKHVSDANMVTQGTVVPFPHENIVDIISASTSIAIALFANISRQQALVTERMLIAHHRSARSRLLHFIIETFFRLDKIHHVDLAAFAFPVSQRLLANILGLSPVHINRLLKTLEQDGILKKFRGHIAVYDAKRMFEEAEFDTDYLGDEMDGLTERLAQLQHGAASANGP</sequence>
<dbReference type="GO" id="GO:0006355">
    <property type="term" value="P:regulation of DNA-templated transcription"/>
    <property type="evidence" value="ECO:0007669"/>
    <property type="project" value="InterPro"/>
</dbReference>
<dbReference type="SMART" id="SM00419">
    <property type="entry name" value="HTH_CRP"/>
    <property type="match status" value="1"/>
</dbReference>
<evidence type="ECO:0000313" key="6">
    <source>
        <dbReference type="Proteomes" id="UP000326725"/>
    </source>
</evidence>
<reference evidence="5 6" key="1">
    <citation type="submission" date="2019-09" db="EMBL/GenBank/DDBJ databases">
        <authorList>
            <person name="Criscuolo A."/>
        </authorList>
    </citation>
    <scope>NUCLEOTIDE SEQUENCE [LARGE SCALE GENOMIC DNA]</scope>
    <source>
        <strain evidence="6">3(2)</strain>
    </source>
</reference>
<dbReference type="Proteomes" id="UP000326725">
    <property type="component" value="Unassembled WGS sequence"/>
</dbReference>
<feature type="domain" description="HTH crp-type" evidence="4">
    <location>
        <begin position="137"/>
        <end position="211"/>
    </location>
</feature>
<dbReference type="Pfam" id="PF00027">
    <property type="entry name" value="cNMP_binding"/>
    <property type="match status" value="1"/>
</dbReference>
<dbReference type="SUPFAM" id="SSF46785">
    <property type="entry name" value="Winged helix' DNA-binding domain"/>
    <property type="match status" value="1"/>
</dbReference>
<evidence type="ECO:0000259" key="4">
    <source>
        <dbReference type="PROSITE" id="PS51063"/>
    </source>
</evidence>
<evidence type="ECO:0000256" key="2">
    <source>
        <dbReference type="ARBA" id="ARBA00023125"/>
    </source>
</evidence>
<organism evidence="5 6">
    <name type="scientific">Halomonas lysinitropha</name>
    <dbReference type="NCBI Taxonomy" id="2607506"/>
    <lineage>
        <taxon>Bacteria</taxon>
        <taxon>Pseudomonadati</taxon>
        <taxon>Pseudomonadota</taxon>
        <taxon>Gammaproteobacteria</taxon>
        <taxon>Oceanospirillales</taxon>
        <taxon>Halomonadaceae</taxon>
        <taxon>Halomonas</taxon>
    </lineage>
</organism>
<gene>
    <name evidence="5" type="primary">fnr_2</name>
    <name evidence="5" type="ORF">HALO32_03416</name>
</gene>
<dbReference type="InterPro" id="IPR000595">
    <property type="entry name" value="cNMP-bd_dom"/>
</dbReference>
<dbReference type="CDD" id="cd00038">
    <property type="entry name" value="CAP_ED"/>
    <property type="match status" value="1"/>
</dbReference>
<dbReference type="PROSITE" id="PS51063">
    <property type="entry name" value="HTH_CRP_2"/>
    <property type="match status" value="1"/>
</dbReference>
<protein>
    <submittedName>
        <fullName evidence="5">Anaerobic regulatory protein</fullName>
    </submittedName>
</protein>
<dbReference type="GO" id="GO:0003677">
    <property type="term" value="F:DNA binding"/>
    <property type="evidence" value="ECO:0007669"/>
    <property type="project" value="UniProtKB-KW"/>
</dbReference>
<dbReference type="Gene3D" id="2.60.120.10">
    <property type="entry name" value="Jelly Rolls"/>
    <property type="match status" value="1"/>
</dbReference>
<keyword evidence="3" id="KW-0804">Transcription</keyword>
<dbReference type="RefSeq" id="WP_151445098.1">
    <property type="nucleotide sequence ID" value="NZ_CABVOU010000046.1"/>
</dbReference>
<keyword evidence="6" id="KW-1185">Reference proteome</keyword>
<dbReference type="InterPro" id="IPR014710">
    <property type="entry name" value="RmlC-like_jellyroll"/>
</dbReference>
<accession>A0A5K1ICB2</accession>
<dbReference type="Pfam" id="PF13545">
    <property type="entry name" value="HTH_Crp_2"/>
    <property type="match status" value="1"/>
</dbReference>
<evidence type="ECO:0000313" key="5">
    <source>
        <dbReference type="EMBL" id="VVZ97299.1"/>
    </source>
</evidence>